<evidence type="ECO:0000256" key="8">
    <source>
        <dbReference type="ARBA" id="ARBA00022679"/>
    </source>
</evidence>
<keyword evidence="11" id="KW-0067">ATP-binding</keyword>
<dbReference type="OrthoDB" id="9810880at2"/>
<evidence type="ECO:0000256" key="3">
    <source>
        <dbReference type="ARBA" id="ARBA00004769"/>
    </source>
</evidence>
<organism evidence="17 18">
    <name type="scientific">Kurthia sibirica</name>
    <dbReference type="NCBI Taxonomy" id="202750"/>
    <lineage>
        <taxon>Bacteria</taxon>
        <taxon>Bacillati</taxon>
        <taxon>Bacillota</taxon>
        <taxon>Bacilli</taxon>
        <taxon>Bacillales</taxon>
        <taxon>Caryophanaceae</taxon>
        <taxon>Kurthia</taxon>
    </lineage>
</organism>
<dbReference type="InterPro" id="IPR029056">
    <property type="entry name" value="Ribokinase-like"/>
</dbReference>
<dbReference type="Proteomes" id="UP000245938">
    <property type="component" value="Unassembled WGS sequence"/>
</dbReference>
<evidence type="ECO:0000256" key="12">
    <source>
        <dbReference type="ARBA" id="ARBA00022977"/>
    </source>
</evidence>
<accession>A0A2U3AN86</accession>
<comment type="pathway">
    <text evidence="3">Cofactor biosynthesis; thiamine diphosphate biosynthesis; 4-amino-2-methyl-5-diphosphomethylpyrimidine from 5-amino-1-(5-phospho-D-ribosyl)imidazole: step 3/3.</text>
</comment>
<comment type="catalytic activity">
    <reaction evidence="2">
        <text>4-amino-2-methyl-5-(phosphooxymethyl)pyrimidine + ATP = 4-amino-2-methyl-5-(diphosphooxymethyl)pyrimidine + ADP</text>
        <dbReference type="Rhea" id="RHEA:19893"/>
        <dbReference type="ChEBI" id="CHEBI:30616"/>
        <dbReference type="ChEBI" id="CHEBI:57841"/>
        <dbReference type="ChEBI" id="CHEBI:58354"/>
        <dbReference type="ChEBI" id="CHEBI:456216"/>
        <dbReference type="EC" id="2.7.4.7"/>
    </reaction>
</comment>
<dbReference type="GO" id="GO:0008972">
    <property type="term" value="F:phosphomethylpyrimidine kinase activity"/>
    <property type="evidence" value="ECO:0007669"/>
    <property type="project" value="UniProtKB-EC"/>
</dbReference>
<sequence length="274" mass="29084">MIPVTLTIAGSDCGGGAGIQADLKTFQELQTFGTSVITALTAQNTLGVHDVQAVPSDFVIAQLNAILDDFDVSAIKTGMLFSSDIIRAVSERLQQEKIPLIIDPVMIAKGGATLLKTEAMDAMITHLLPLATILTPNIPEAEQLTNTKITTIDDVHQAAALLLQMGPEMIIMKGGHIAEDHAATDRLYFKDGRVLTYSSQRIATKDTHGTGCTFSAAITAGIAYGLNVDEAIKQAKDFIFHAISDGLGIGHGHGPTNHFAFNNALRKTGDPDAH</sequence>
<dbReference type="GO" id="GO:0005829">
    <property type="term" value="C:cytosol"/>
    <property type="evidence" value="ECO:0007669"/>
    <property type="project" value="TreeGrafter"/>
</dbReference>
<dbReference type="FunFam" id="3.40.1190.20:FF:000003">
    <property type="entry name" value="Phosphomethylpyrimidine kinase ThiD"/>
    <property type="match status" value="1"/>
</dbReference>
<dbReference type="NCBIfam" id="TIGR00097">
    <property type="entry name" value="HMP-P_kinase"/>
    <property type="match status" value="1"/>
</dbReference>
<dbReference type="CDD" id="cd01169">
    <property type="entry name" value="HMPP_kinase"/>
    <property type="match status" value="1"/>
</dbReference>
<comment type="pathway">
    <text evidence="13">Cofactor biosynthesis; thiamine diphosphate biosynthesis; 4-amino-2-methyl-5-diphosphomethylpyrimidine from 5-amino-1-(5-phospho-D-ribosyl)imidazole: step 2/3.</text>
</comment>
<gene>
    <name evidence="17" type="primary">thiD</name>
    <name evidence="17" type="ORF">DEX24_05445</name>
</gene>
<dbReference type="PANTHER" id="PTHR20858:SF17">
    <property type="entry name" value="HYDROXYMETHYLPYRIMIDINE_PHOSPHOMETHYLPYRIMIDINE KINASE THI20-RELATED"/>
    <property type="match status" value="1"/>
</dbReference>
<dbReference type="GO" id="GO:0009228">
    <property type="term" value="P:thiamine biosynthetic process"/>
    <property type="evidence" value="ECO:0007669"/>
    <property type="project" value="UniProtKB-KW"/>
</dbReference>
<evidence type="ECO:0000256" key="14">
    <source>
        <dbReference type="ARBA" id="ARBA00042102"/>
    </source>
</evidence>
<reference evidence="17 18" key="1">
    <citation type="submission" date="2018-05" db="EMBL/GenBank/DDBJ databases">
        <title>Kurthia sibirica genome sequence.</title>
        <authorList>
            <person name="Maclea K.S."/>
            <person name="Goen A.E."/>
        </authorList>
    </citation>
    <scope>NUCLEOTIDE SEQUENCE [LARGE SCALE GENOMIC DNA]</scope>
    <source>
        <strain evidence="17 18">ATCC 49154</strain>
    </source>
</reference>
<dbReference type="Gene3D" id="3.40.1190.20">
    <property type="match status" value="1"/>
</dbReference>
<dbReference type="InterPro" id="IPR004399">
    <property type="entry name" value="HMP/HMP-P_kinase_dom"/>
</dbReference>
<keyword evidence="18" id="KW-1185">Reference proteome</keyword>
<dbReference type="GO" id="GO:0008902">
    <property type="term" value="F:hydroxymethylpyrimidine kinase activity"/>
    <property type="evidence" value="ECO:0007669"/>
    <property type="project" value="UniProtKB-EC"/>
</dbReference>
<evidence type="ECO:0000256" key="6">
    <source>
        <dbReference type="ARBA" id="ARBA00012963"/>
    </source>
</evidence>
<comment type="similarity">
    <text evidence="4">Belongs to the ThiD family.</text>
</comment>
<evidence type="ECO:0000256" key="10">
    <source>
        <dbReference type="ARBA" id="ARBA00022777"/>
    </source>
</evidence>
<dbReference type="PANTHER" id="PTHR20858">
    <property type="entry name" value="PHOSPHOMETHYLPYRIMIDINE KINASE"/>
    <property type="match status" value="1"/>
</dbReference>
<dbReference type="EC" id="2.7.4.7" evidence="6"/>
<keyword evidence="10 17" id="KW-0418">Kinase</keyword>
<evidence type="ECO:0000256" key="2">
    <source>
        <dbReference type="ARBA" id="ARBA00000565"/>
    </source>
</evidence>
<dbReference type="EMBL" id="QFVR01000005">
    <property type="protein sequence ID" value="PWI25976.1"/>
    <property type="molecule type" value="Genomic_DNA"/>
</dbReference>
<evidence type="ECO:0000256" key="11">
    <source>
        <dbReference type="ARBA" id="ARBA00022840"/>
    </source>
</evidence>
<name>A0A2U3AN86_9BACL</name>
<comment type="catalytic activity">
    <reaction evidence="1">
        <text>4-amino-5-hydroxymethyl-2-methylpyrimidine + ATP = 4-amino-2-methyl-5-(phosphooxymethyl)pyrimidine + ADP + H(+)</text>
        <dbReference type="Rhea" id="RHEA:23096"/>
        <dbReference type="ChEBI" id="CHEBI:15378"/>
        <dbReference type="ChEBI" id="CHEBI:16892"/>
        <dbReference type="ChEBI" id="CHEBI:30616"/>
        <dbReference type="ChEBI" id="CHEBI:58354"/>
        <dbReference type="ChEBI" id="CHEBI:456216"/>
        <dbReference type="EC" id="2.7.1.49"/>
    </reaction>
</comment>
<keyword evidence="9" id="KW-0547">Nucleotide-binding</keyword>
<keyword evidence="8" id="KW-0808">Transferase</keyword>
<evidence type="ECO:0000256" key="5">
    <source>
        <dbReference type="ARBA" id="ARBA00012135"/>
    </source>
</evidence>
<evidence type="ECO:0000256" key="1">
    <source>
        <dbReference type="ARBA" id="ARBA00000151"/>
    </source>
</evidence>
<protein>
    <recommendedName>
        <fullName evidence="7">Hydroxymethylpyrimidine/phosphomethylpyrimidine kinase</fullName>
        <ecNumber evidence="5">2.7.1.49</ecNumber>
        <ecNumber evidence="6">2.7.4.7</ecNumber>
    </recommendedName>
    <alternativeName>
        <fullName evidence="14">Hydroxymethylpyrimidine kinase</fullName>
    </alternativeName>
    <alternativeName>
        <fullName evidence="15">Hydroxymethylpyrimidine phosphate kinase</fullName>
    </alternativeName>
</protein>
<comment type="caution">
    <text evidence="17">The sequence shown here is derived from an EMBL/GenBank/DDBJ whole genome shotgun (WGS) entry which is preliminary data.</text>
</comment>
<evidence type="ECO:0000256" key="9">
    <source>
        <dbReference type="ARBA" id="ARBA00022741"/>
    </source>
</evidence>
<dbReference type="SUPFAM" id="SSF53613">
    <property type="entry name" value="Ribokinase-like"/>
    <property type="match status" value="1"/>
</dbReference>
<proteinExistence type="inferred from homology"/>
<dbReference type="InterPro" id="IPR013749">
    <property type="entry name" value="PM/HMP-P_kinase-1"/>
</dbReference>
<evidence type="ECO:0000256" key="13">
    <source>
        <dbReference type="ARBA" id="ARBA00037917"/>
    </source>
</evidence>
<feature type="domain" description="Pyridoxamine kinase/Phosphomethylpyrimidine kinase" evidence="16">
    <location>
        <begin position="12"/>
        <end position="257"/>
    </location>
</feature>
<keyword evidence="12" id="KW-0784">Thiamine biosynthesis</keyword>
<evidence type="ECO:0000256" key="4">
    <source>
        <dbReference type="ARBA" id="ARBA00009879"/>
    </source>
</evidence>
<dbReference type="EC" id="2.7.1.49" evidence="5"/>
<evidence type="ECO:0000313" key="17">
    <source>
        <dbReference type="EMBL" id="PWI25976.1"/>
    </source>
</evidence>
<evidence type="ECO:0000256" key="15">
    <source>
        <dbReference type="ARBA" id="ARBA00043176"/>
    </source>
</evidence>
<evidence type="ECO:0000259" key="16">
    <source>
        <dbReference type="Pfam" id="PF08543"/>
    </source>
</evidence>
<dbReference type="AlphaFoldDB" id="A0A2U3AN86"/>
<evidence type="ECO:0000256" key="7">
    <source>
        <dbReference type="ARBA" id="ARBA00019161"/>
    </source>
</evidence>
<dbReference type="GO" id="GO:0005524">
    <property type="term" value="F:ATP binding"/>
    <property type="evidence" value="ECO:0007669"/>
    <property type="project" value="UniProtKB-KW"/>
</dbReference>
<dbReference type="Pfam" id="PF08543">
    <property type="entry name" value="Phos_pyr_kin"/>
    <property type="match status" value="1"/>
</dbReference>
<evidence type="ECO:0000313" key="18">
    <source>
        <dbReference type="Proteomes" id="UP000245938"/>
    </source>
</evidence>